<dbReference type="InterPro" id="IPR024361">
    <property type="entry name" value="BACON"/>
</dbReference>
<comment type="caution">
    <text evidence="2">The sequence shown here is derived from an EMBL/GenBank/DDBJ whole genome shotgun (WGS) entry which is preliminary data.</text>
</comment>
<dbReference type="RefSeq" id="WP_123288926.1">
    <property type="nucleotide sequence ID" value="NZ_RJVA01000009.1"/>
</dbReference>
<proteinExistence type="predicted"/>
<reference evidence="2 3" key="1">
    <citation type="submission" date="2018-11" db="EMBL/GenBank/DDBJ databases">
        <title>Genomic Encyclopedia of Type Strains, Phase IV (KMG-IV): sequencing the most valuable type-strain genomes for metagenomic binning, comparative biology and taxonomic classification.</title>
        <authorList>
            <person name="Goeker M."/>
        </authorList>
    </citation>
    <scope>NUCLEOTIDE SEQUENCE [LARGE SCALE GENOMIC DNA]</scope>
    <source>
        <strain evidence="2 3">DSM 22027</strain>
    </source>
</reference>
<name>A0A3N1VSC3_9BACT</name>
<organism evidence="2 3">
    <name type="scientific">Desulfosoma caldarium</name>
    <dbReference type="NCBI Taxonomy" id="610254"/>
    <lineage>
        <taxon>Bacteria</taxon>
        <taxon>Pseudomonadati</taxon>
        <taxon>Thermodesulfobacteriota</taxon>
        <taxon>Syntrophobacteria</taxon>
        <taxon>Syntrophobacterales</taxon>
        <taxon>Syntrophobacteraceae</taxon>
        <taxon>Desulfosoma</taxon>
    </lineage>
</organism>
<evidence type="ECO:0000259" key="1">
    <source>
        <dbReference type="Pfam" id="PF19190"/>
    </source>
</evidence>
<evidence type="ECO:0000313" key="3">
    <source>
        <dbReference type="Proteomes" id="UP000276223"/>
    </source>
</evidence>
<dbReference type="Proteomes" id="UP000276223">
    <property type="component" value="Unassembled WGS sequence"/>
</dbReference>
<protein>
    <recommendedName>
        <fullName evidence="1">BACON domain-containing protein</fullName>
    </recommendedName>
</protein>
<accession>A0A3N1VSC3</accession>
<evidence type="ECO:0000313" key="2">
    <source>
        <dbReference type="EMBL" id="ROR03132.1"/>
    </source>
</evidence>
<gene>
    <name evidence="2" type="ORF">EDC27_0389</name>
</gene>
<dbReference type="EMBL" id="RJVA01000009">
    <property type="protein sequence ID" value="ROR03132.1"/>
    <property type="molecule type" value="Genomic_DNA"/>
</dbReference>
<dbReference type="AlphaFoldDB" id="A0A3N1VSC3"/>
<feature type="domain" description="BACON" evidence="1">
    <location>
        <begin position="155"/>
        <end position="218"/>
    </location>
</feature>
<sequence>MKVRAQGVGLPVWIVLVWVLLLLPGAGWSQEENGSDNATDNETLVVSPSFVDVGTFRLLPGESLEPGSFTVTVTGGPQAADGQTSTFLASSDAVWLTLQPTSGTIPGTFTVTPSISEFMEGTFTGTITVISELDPSKSADLTASMTVIRTPGNLLTVSPTQFQLDFTTADLSPRAFSVSIRNADPTHTSFLWSAVSAVPWLTLAPSSGTGNSSATLTVDPTKIPVLADESYVEGTVIFYSGLSTEPVELVVKARVMTVARERLTVFPGSLFWSLERSADGLLDTASSQTLLVISQEPGWFATVDVAFVQISVNSDAEVPGATGRSGSIQVTPVDTVLQAMGFGRFSARITVYNATGDAYRVIPVMVEVRRPGEPISAPPISADISQTSSGFLLVETVDTAWLGLILTAPALTVNYPTQGLCVQAGGVWMDPDGAQGSLDEACSLDQKVYLLVAFPDTVPGLVYALSPQHANGFAVAFQGGVKQPGADDFYYAAGPIGSIPLGPVRLLGLQGRIIVSSRVGRSLGDAVEVQRAQINVRTIEGTWLVSETYRGDVYDYGAERPLRLHRDPGTVNFVGTWGDTPVVCRPGDGMSTLYILEFSERGVPYRYEITSLTSQKMTGRWTFRYGASWETFEATRVAFQ</sequence>
<dbReference type="Pfam" id="PF19190">
    <property type="entry name" value="BACON_2"/>
    <property type="match status" value="1"/>
</dbReference>
<keyword evidence="3" id="KW-1185">Reference proteome</keyword>
<dbReference type="OrthoDB" id="5503999at2"/>
<dbReference type="InterPro" id="IPR013783">
    <property type="entry name" value="Ig-like_fold"/>
</dbReference>
<dbReference type="Gene3D" id="2.60.40.10">
    <property type="entry name" value="Immunoglobulins"/>
    <property type="match status" value="1"/>
</dbReference>